<dbReference type="Proteomes" id="UP000050741">
    <property type="component" value="Unassembled WGS sequence"/>
</dbReference>
<evidence type="ECO:0000313" key="14">
    <source>
        <dbReference type="Proteomes" id="UP000050741"/>
    </source>
</evidence>
<feature type="region of interest" description="Disordered" evidence="12">
    <location>
        <begin position="413"/>
        <end position="445"/>
    </location>
</feature>
<dbReference type="InterPro" id="IPR042185">
    <property type="entry name" value="Serpin_sf_2"/>
</dbReference>
<dbReference type="GO" id="GO:0005615">
    <property type="term" value="C:extracellular space"/>
    <property type="evidence" value="ECO:0007669"/>
    <property type="project" value="InterPro"/>
</dbReference>
<sequence>MPRRSSLPHGVLLVKSEQHNSNNISNSDAVGGPCSVGSVIDEINSSSSSMHNNGNGIVKMEGVEQLQSPLSSTNHNSNDSSCSSINISDVGPMLSGPQQQQQFGQQHQQQQQQQQQQCSPPALLLHEQRRQAMILDDDVTMMAVDEGVESAQQRQKHCRVCGDSATGYNFNVISCESCKAFFRRNALRPKEFKCPYTNECEINALTRRFCQKCRLRKCFAVGMKKEWILSEDQLKRRKNARIKGHQHQHQQLLQQQFDTAIGREVQHQQQHNNLINNNNNYHAELPPTTPASSVASSVLTPGSAGGVSCGGGGGGGQQPLTPSFDLMPVVPPPSSTTSSNTFSPTQNLFHHQSNNTAGVPHHHSQHQQHQQHSPLASVLNSNNNNNNNIANNGTSPLALAALNAIIAGTSPAAQQQQQLSPASGGAKLSIENSPAHGGGGVGTMDTTNKLGEEIMINSNLSAGDCESCKAFFRRNALRPKEFKCPYTNECEINALTRRFCQKCRLRKCFAVGMKKEWILSEDQLKRRKNARIKGHQHQHQQLLQQQFDTAIGRESQHQQQHNNLINNLNNNNNYHAELPPTTPASSVASSVLTPGSAGGVSCGGGGGVGGQQPLTPSFDLMPVVPPPSSTTSSNTFSPPQNLFHHQSNNTAGVPHHHSQHQQHQQHSPLASVLNNNNNNNATNGTSPLALAALNAIIAGTSPAGQQQQQLSPASGGAKLSIENSPAHGGGGVGTMDTTNKVSPYSMGIQSPPTLLPIIPNGTINANANNNNNTGMGLHDHQHRQFFTQQQQQQLLLQTVLNGALAARGGQQAQQTAAAVAAFQQLQQQVAQQQQQQQNCAGGLSPLIIDQCHRLLMLGQQQQQQQQQQQSIATGTTTMPLMTTTATIISPPASSVMPAAAAEAGTLYHHQQALLQQHHQKQQQTSPKVKHAAGGLPSDVEMACADSIVDAAMPSITTTSAGGAVVSSPSSMMAHFQRMDSQQKREYFKRHIQNTIQEELDVAWSAARVVAQHAPGAAVPPPPPALTTTPFSCSGGGGGGTGGDHPLPTTPTATTLIASANAADIVVPTSSSSSSASAPMALPPPLPPTILFKDLRAVHFYKNEPETEPDDFKDRTLVLLDGIHLKESSGKDIGAASTFTFPAEFRHQSCRSRFDQIFEFGELPYYDSIMIIISDDFGTKSFSLPSIDIFRGRVHEMRGLHLDLREDAAAVQWRDQFGAYDYVQHNDLSWQPTDLKLINDYGVPNQELMYPHFTMKSIGHVNFSVDISKMFYQHNEKKAVSPLSAAIALSMAYIGARGQTAVELGKVLAAGDLSGPSLRDNYGKFLQEIVATQTYANFTLKISKKLYLADSVKVLDEFKSVIRTDFGEDSFELIDFRQQIEVADGRVQEMRGLHLDLREEVAAVQWRDPFSAYDYVQHNDLSWQPTDLKLINDYGMPNQELMFPHFTMKSIGHVNFSVDIMKMYYNHNEKKAVSPLSAAIALSMAYIGARGQTAVELGKVLAAGDSSGPSLRDNYGKFLQEIGSTQTDANFTLKISKKLYLADSVKVLDEFKSVIRTRFGEDSFESIDFGQQIEVADKINGFLDKASPGGKSIESIVPQSLNPSDTKLVLVSAIHFQAKWLRPFDPRHTEKKEFLSKNGQYRELDMMFQIGQFMYMETEDFELLGVPYVVEKAHFVIMLPKSKRHWDYVFQKFNGGNLVEFLKKSTMKELRVILPKFKIVSLHQNLEETLLLLGIKRAFRPSKADFSGINHTLYINKVIQKAHFSIDEDGTATSPSTAADSKSIGSFFGLPQLSLAPTFQADHSFAFFRGIRGKGMSRKSVNVEKDAVIRGIYRDCEQHRFVGPSLRDNYGKFMQEIGSAETDTNFKLKISKKLYLADSVKVLDEFKSAIRTRFGEDSFESIDFGQQITVADKINGFLDKASPEGKSIESIVPQSLNPLDTKLVLVSAIHFQANWLRPFDPRHTEKKKFLSKNVQYRELDMMTQIGQFMYMETEDFELLGVPYVGEKAHFVILLPKPKRHWDYVFQKFNGGNLVEFLKTSPMKELRVILPKFKIVSLHQNLEETLLLLGIKRAFRPSKADFSGINHNNLSNTLYINKMIQKAHISVRNKLERLLSAKSRSVSTWHKEF</sequence>
<feature type="compositionally biased region" description="Low complexity" evidence="12">
    <location>
        <begin position="335"/>
        <end position="345"/>
    </location>
</feature>
<feature type="domain" description="Nuclear receptor" evidence="13">
    <location>
        <begin position="462"/>
        <end position="520"/>
    </location>
</feature>
<feature type="compositionally biased region" description="Gly residues" evidence="12">
    <location>
        <begin position="1033"/>
        <end position="1042"/>
    </location>
</feature>
<dbReference type="CDD" id="cd00172">
    <property type="entry name" value="serpin"/>
    <property type="match status" value="2"/>
</dbReference>
<organism evidence="14 15">
    <name type="scientific">Globodera pallida</name>
    <name type="common">Potato cyst nematode worm</name>
    <name type="synonym">Heterodera pallida</name>
    <dbReference type="NCBI Taxonomy" id="36090"/>
    <lineage>
        <taxon>Eukaryota</taxon>
        <taxon>Metazoa</taxon>
        <taxon>Ecdysozoa</taxon>
        <taxon>Nematoda</taxon>
        <taxon>Chromadorea</taxon>
        <taxon>Rhabditida</taxon>
        <taxon>Tylenchina</taxon>
        <taxon>Tylenchomorpha</taxon>
        <taxon>Tylenchoidea</taxon>
        <taxon>Heteroderidae</taxon>
        <taxon>Heteroderinae</taxon>
        <taxon>Globodera</taxon>
    </lineage>
</organism>
<dbReference type="WBParaSite" id="GPLIN_001266500">
    <property type="protein sequence ID" value="GPLIN_001266500"/>
    <property type="gene ID" value="GPLIN_001266500"/>
</dbReference>
<evidence type="ECO:0000256" key="6">
    <source>
        <dbReference type="ARBA" id="ARBA00023015"/>
    </source>
</evidence>
<feature type="region of interest" description="Disordered" evidence="12">
    <location>
        <begin position="602"/>
        <end position="685"/>
    </location>
</feature>
<reference evidence="14" key="1">
    <citation type="submission" date="2013-12" db="EMBL/GenBank/DDBJ databases">
        <authorList>
            <person name="Aslett M."/>
        </authorList>
    </citation>
    <scope>NUCLEOTIDE SEQUENCE [LARGE SCALE GENOMIC DNA]</scope>
    <source>
        <strain evidence="14">Lindley</strain>
    </source>
</reference>
<feature type="region of interest" description="Disordered" evidence="12">
    <location>
        <begin position="703"/>
        <end position="741"/>
    </location>
</feature>
<reference evidence="14" key="2">
    <citation type="submission" date="2014-05" db="EMBL/GenBank/DDBJ databases">
        <title>The genome and life-stage specific transcriptomes of Globodera pallida elucidate key aspects of plant parasitism by a cyst nematode.</title>
        <authorList>
            <person name="Cotton J.A."/>
            <person name="Lilley C.J."/>
            <person name="Jones L.M."/>
            <person name="Kikuchi T."/>
            <person name="Reid A.J."/>
            <person name="Thorpe P."/>
            <person name="Tsai I.J."/>
            <person name="Beasley H."/>
            <person name="Blok V."/>
            <person name="Cock P.J.A."/>
            <person name="Van den Akker S.E."/>
            <person name="Holroyd N."/>
            <person name="Hunt M."/>
            <person name="Mantelin S."/>
            <person name="Naghra H."/>
            <person name="Pain A."/>
            <person name="Palomares-Rius J.E."/>
            <person name="Zarowiecki M."/>
            <person name="Berriman M."/>
            <person name="Jones J.T."/>
            <person name="Urwin P.E."/>
        </authorList>
    </citation>
    <scope>NUCLEOTIDE SEQUENCE [LARGE SCALE GENOMIC DNA]</scope>
    <source>
        <strain evidence="14">Lindley</strain>
    </source>
</reference>
<accession>A0A183CIF9</accession>
<feature type="compositionally biased region" description="Low complexity" evidence="12">
    <location>
        <begin position="629"/>
        <end position="639"/>
    </location>
</feature>
<dbReference type="GO" id="GO:0005634">
    <property type="term" value="C:nucleus"/>
    <property type="evidence" value="ECO:0007669"/>
    <property type="project" value="UniProtKB-SubCell"/>
</dbReference>
<feature type="region of interest" description="Disordered" evidence="12">
    <location>
        <begin position="912"/>
        <end position="933"/>
    </location>
</feature>
<proteinExistence type="inferred from homology"/>
<evidence type="ECO:0000313" key="15">
    <source>
        <dbReference type="WBParaSite" id="GPLIN_001266500"/>
    </source>
</evidence>
<dbReference type="GO" id="GO:0006357">
    <property type="term" value="P:regulation of transcription by RNA polymerase II"/>
    <property type="evidence" value="ECO:0007669"/>
    <property type="project" value="UniProtKB-ARBA"/>
</dbReference>
<keyword evidence="6" id="KW-0805">Transcription regulation</keyword>
<dbReference type="Gene3D" id="3.30.50.10">
    <property type="entry name" value="Erythroid Transcription Factor GATA-1, subunit A"/>
    <property type="match status" value="2"/>
</dbReference>
<keyword evidence="8" id="KW-0804">Transcription</keyword>
<dbReference type="GO" id="GO:0043565">
    <property type="term" value="F:sequence-specific DNA binding"/>
    <property type="evidence" value="ECO:0007669"/>
    <property type="project" value="InterPro"/>
</dbReference>
<feature type="compositionally biased region" description="Low complexity" evidence="12">
    <location>
        <begin position="413"/>
        <end position="426"/>
    </location>
</feature>
<evidence type="ECO:0000256" key="11">
    <source>
        <dbReference type="RuleBase" id="RU000411"/>
    </source>
</evidence>
<keyword evidence="9" id="KW-0675">Receptor</keyword>
<evidence type="ECO:0000256" key="10">
    <source>
        <dbReference type="ARBA" id="ARBA00023242"/>
    </source>
</evidence>
<feature type="region of interest" description="Disordered" evidence="12">
    <location>
        <begin position="569"/>
        <end position="590"/>
    </location>
</feature>
<keyword evidence="7" id="KW-0238">DNA-binding</keyword>
<dbReference type="PROSITE" id="PS51030">
    <property type="entry name" value="NUCLEAR_REC_DBD_2"/>
    <property type="match status" value="2"/>
</dbReference>
<feature type="compositionally biased region" description="Low complexity" evidence="12">
    <location>
        <begin position="71"/>
        <end position="89"/>
    </location>
</feature>
<dbReference type="Pfam" id="PF00105">
    <property type="entry name" value="zf-C4"/>
    <property type="match status" value="2"/>
</dbReference>
<dbReference type="Gene3D" id="3.30.497.10">
    <property type="entry name" value="Antithrombin, subunit I, domain 2"/>
    <property type="match status" value="3"/>
</dbReference>
<dbReference type="FunFam" id="3.30.50.10:FF:000042">
    <property type="entry name" value="Nuclear hormone receptor HR96"/>
    <property type="match status" value="1"/>
</dbReference>
<keyword evidence="4" id="KW-0863">Zinc-finger</keyword>
<feature type="compositionally biased region" description="Polar residues" evidence="12">
    <location>
        <begin position="346"/>
        <end position="357"/>
    </location>
</feature>
<feature type="region of interest" description="Disordered" evidence="12">
    <location>
        <begin position="1014"/>
        <end position="1043"/>
    </location>
</feature>
<dbReference type="SUPFAM" id="SSF57716">
    <property type="entry name" value="Glucocorticoid receptor-like (DNA-binding domain)"/>
    <property type="match status" value="2"/>
</dbReference>
<dbReference type="InterPro" id="IPR042178">
    <property type="entry name" value="Serpin_sf_1"/>
</dbReference>
<reference evidence="15" key="3">
    <citation type="submission" date="2016-06" db="UniProtKB">
        <authorList>
            <consortium name="WormBaseParasite"/>
        </authorList>
    </citation>
    <scope>IDENTIFICATION</scope>
</reference>
<evidence type="ECO:0000256" key="3">
    <source>
        <dbReference type="ARBA" id="ARBA00022723"/>
    </source>
</evidence>
<keyword evidence="3" id="KW-0479">Metal-binding</keyword>
<evidence type="ECO:0000256" key="12">
    <source>
        <dbReference type="SAM" id="MobiDB-lite"/>
    </source>
</evidence>
<feature type="domain" description="Nuclear receptor" evidence="13">
    <location>
        <begin position="155"/>
        <end position="230"/>
    </location>
</feature>
<protein>
    <submittedName>
        <fullName evidence="15">Nuclear receptor domain-containing protein</fullName>
    </submittedName>
</protein>
<dbReference type="PANTHER" id="PTHR11461:SF211">
    <property type="entry name" value="GH10112P-RELATED"/>
    <property type="match status" value="1"/>
</dbReference>
<dbReference type="PRINTS" id="PR00047">
    <property type="entry name" value="STROIDFINGER"/>
</dbReference>
<evidence type="ECO:0000256" key="7">
    <source>
        <dbReference type="ARBA" id="ARBA00023125"/>
    </source>
</evidence>
<name>A0A183CIF9_GLOPA</name>
<dbReference type="GO" id="GO:0004867">
    <property type="term" value="F:serine-type endopeptidase inhibitor activity"/>
    <property type="evidence" value="ECO:0007669"/>
    <property type="project" value="InterPro"/>
</dbReference>
<feature type="region of interest" description="Disordered" evidence="12">
    <location>
        <begin position="66"/>
        <end position="119"/>
    </location>
</feature>
<feature type="compositionally biased region" description="Polar residues" evidence="12">
    <location>
        <begin position="703"/>
        <end position="712"/>
    </location>
</feature>
<dbReference type="SMART" id="SM00093">
    <property type="entry name" value="SERPIN"/>
    <property type="match status" value="1"/>
</dbReference>
<dbReference type="Pfam" id="PF00079">
    <property type="entry name" value="Serpin"/>
    <property type="match status" value="3"/>
</dbReference>
<comment type="similarity">
    <text evidence="2 11">Belongs to the serpin family.</text>
</comment>
<dbReference type="GO" id="GO:0006950">
    <property type="term" value="P:response to stress"/>
    <property type="evidence" value="ECO:0007669"/>
    <property type="project" value="UniProtKB-ARBA"/>
</dbReference>
<dbReference type="InterPro" id="IPR013088">
    <property type="entry name" value="Znf_NHR/GATA"/>
</dbReference>
<dbReference type="GO" id="GO:0008270">
    <property type="term" value="F:zinc ion binding"/>
    <property type="evidence" value="ECO:0007669"/>
    <property type="project" value="UniProtKB-KW"/>
</dbReference>
<comment type="subcellular location">
    <subcellularLocation>
        <location evidence="1">Nucleus</location>
    </subcellularLocation>
</comment>
<evidence type="ECO:0000256" key="5">
    <source>
        <dbReference type="ARBA" id="ARBA00022833"/>
    </source>
</evidence>
<dbReference type="Gene3D" id="2.30.39.10">
    <property type="entry name" value="Alpha-1-antitrypsin, domain 1"/>
    <property type="match status" value="2"/>
</dbReference>
<feature type="compositionally biased region" description="Gly residues" evidence="12">
    <location>
        <begin position="305"/>
        <end position="317"/>
    </location>
</feature>
<evidence type="ECO:0000256" key="2">
    <source>
        <dbReference type="ARBA" id="ARBA00009500"/>
    </source>
</evidence>
<dbReference type="InterPro" id="IPR000215">
    <property type="entry name" value="Serpin_fam"/>
</dbReference>
<dbReference type="PROSITE" id="PS00031">
    <property type="entry name" value="NUCLEAR_REC_DBD_1"/>
    <property type="match status" value="1"/>
</dbReference>
<evidence type="ECO:0000256" key="9">
    <source>
        <dbReference type="ARBA" id="ARBA00023170"/>
    </source>
</evidence>
<dbReference type="InterPro" id="IPR001628">
    <property type="entry name" value="Znf_hrmn_rcpt"/>
</dbReference>
<feature type="compositionally biased region" description="Low complexity" evidence="12">
    <location>
        <begin position="98"/>
        <end position="117"/>
    </location>
</feature>
<feature type="region of interest" description="Disordered" evidence="12">
    <location>
        <begin position="305"/>
        <end position="391"/>
    </location>
</feature>
<keyword evidence="10" id="KW-0539">Nucleus</keyword>
<keyword evidence="14" id="KW-1185">Reference proteome</keyword>
<evidence type="ECO:0000256" key="4">
    <source>
        <dbReference type="ARBA" id="ARBA00022771"/>
    </source>
</evidence>
<dbReference type="CDD" id="cd06966">
    <property type="entry name" value="NR_DBD_CAR"/>
    <property type="match status" value="1"/>
</dbReference>
<feature type="compositionally biased region" description="Low complexity" evidence="12">
    <location>
        <begin position="380"/>
        <end position="391"/>
    </location>
</feature>
<dbReference type="InterPro" id="IPR036186">
    <property type="entry name" value="Serpin_sf"/>
</dbReference>
<evidence type="ECO:0000256" key="1">
    <source>
        <dbReference type="ARBA" id="ARBA00004123"/>
    </source>
</evidence>
<dbReference type="SMART" id="SM00399">
    <property type="entry name" value="ZnF_C4"/>
    <property type="match status" value="2"/>
</dbReference>
<dbReference type="GO" id="GO:0003700">
    <property type="term" value="F:DNA-binding transcription factor activity"/>
    <property type="evidence" value="ECO:0007669"/>
    <property type="project" value="InterPro"/>
</dbReference>
<dbReference type="SUPFAM" id="SSF56574">
    <property type="entry name" value="Serpins"/>
    <property type="match status" value="3"/>
</dbReference>
<dbReference type="InterPro" id="IPR023796">
    <property type="entry name" value="Serpin_dom"/>
</dbReference>
<evidence type="ECO:0000259" key="13">
    <source>
        <dbReference type="PROSITE" id="PS51030"/>
    </source>
</evidence>
<dbReference type="PANTHER" id="PTHR11461">
    <property type="entry name" value="SERINE PROTEASE INHIBITOR, SERPIN"/>
    <property type="match status" value="1"/>
</dbReference>
<keyword evidence="5" id="KW-0862">Zinc</keyword>
<evidence type="ECO:0000256" key="8">
    <source>
        <dbReference type="ARBA" id="ARBA00023163"/>
    </source>
</evidence>